<sequence>MNTLLIFFAIFQFYSAAKETRQYLEIVETFDGRRVLKRAVRQADFDEEEGSGSVEQKPAVERLDVFVQIEMATTISFSQALIDSESAEYLSKKEELLGQLQDVLERIANIEDEANLLFENIEVDFVEAITQVFRQSTASTMKAIITLPFQMESKEFLSENDKQSFEDQLLETTKMTFTDMLEDGLADKKLISSDPDFNFSSSPGSNRNFWPICAICREKVNGSNSTIGDNNDIGCFQDGSAFAQTCPNENDNCVTIMIAENNYNGEMTYEVERNCTMRTYDESYCYYSTPNEFFQERECSDLCFPDQDGELCNVGLEGVADKFEKKEGGVESCNKCDKYDNDGDISGDICCGRKVDAETSDYPVLCPRYANTACFSTYGAQEEG</sequence>
<proteinExistence type="predicted"/>
<accession>A0ABN7SKB9</accession>
<feature type="coiled-coil region" evidence="1">
    <location>
        <begin position="93"/>
        <end position="120"/>
    </location>
</feature>
<evidence type="ECO:0000256" key="1">
    <source>
        <dbReference type="SAM" id="Coils"/>
    </source>
</evidence>
<protein>
    <submittedName>
        <fullName evidence="3">Oidioi.mRNA.OKI2018_I69.chr1.g595.t1.cds</fullName>
    </submittedName>
</protein>
<keyword evidence="1" id="KW-0175">Coiled coil</keyword>
<organism evidence="3 4">
    <name type="scientific">Oikopleura dioica</name>
    <name type="common">Tunicate</name>
    <dbReference type="NCBI Taxonomy" id="34765"/>
    <lineage>
        <taxon>Eukaryota</taxon>
        <taxon>Metazoa</taxon>
        <taxon>Chordata</taxon>
        <taxon>Tunicata</taxon>
        <taxon>Appendicularia</taxon>
        <taxon>Copelata</taxon>
        <taxon>Oikopleuridae</taxon>
        <taxon>Oikopleura</taxon>
    </lineage>
</organism>
<name>A0ABN7SKB9_OIKDI</name>
<feature type="signal peptide" evidence="2">
    <location>
        <begin position="1"/>
        <end position="16"/>
    </location>
</feature>
<evidence type="ECO:0000313" key="4">
    <source>
        <dbReference type="Proteomes" id="UP001158576"/>
    </source>
</evidence>
<evidence type="ECO:0000313" key="3">
    <source>
        <dbReference type="EMBL" id="CAG5103060.1"/>
    </source>
</evidence>
<dbReference type="EMBL" id="OU015566">
    <property type="protein sequence ID" value="CAG5103060.1"/>
    <property type="molecule type" value="Genomic_DNA"/>
</dbReference>
<evidence type="ECO:0000256" key="2">
    <source>
        <dbReference type="SAM" id="SignalP"/>
    </source>
</evidence>
<dbReference type="Proteomes" id="UP001158576">
    <property type="component" value="Chromosome 1"/>
</dbReference>
<keyword evidence="2" id="KW-0732">Signal</keyword>
<reference evidence="3 4" key="1">
    <citation type="submission" date="2021-04" db="EMBL/GenBank/DDBJ databases">
        <authorList>
            <person name="Bliznina A."/>
        </authorList>
    </citation>
    <scope>NUCLEOTIDE SEQUENCE [LARGE SCALE GENOMIC DNA]</scope>
</reference>
<gene>
    <name evidence="3" type="ORF">OKIOD_LOCUS9360</name>
</gene>
<feature type="chain" id="PRO_5045510620" evidence="2">
    <location>
        <begin position="17"/>
        <end position="384"/>
    </location>
</feature>
<keyword evidence="4" id="KW-1185">Reference proteome</keyword>